<proteinExistence type="inferred from homology"/>
<dbReference type="Gene3D" id="3.40.50.720">
    <property type="entry name" value="NAD(P)-binding Rossmann-like Domain"/>
    <property type="match status" value="1"/>
</dbReference>
<protein>
    <recommendedName>
        <fullName evidence="3">NAD-dependent epimerase/dehydratase domain-containing protein</fullName>
    </recommendedName>
</protein>
<dbReference type="Proteomes" id="UP000054248">
    <property type="component" value="Unassembled WGS sequence"/>
</dbReference>
<reference evidence="4 5" key="1">
    <citation type="submission" date="2014-04" db="EMBL/GenBank/DDBJ databases">
        <authorList>
            <consortium name="DOE Joint Genome Institute"/>
            <person name="Kuo A."/>
            <person name="Girlanda M."/>
            <person name="Perotto S."/>
            <person name="Kohler A."/>
            <person name="Nagy L.G."/>
            <person name="Floudas D."/>
            <person name="Copeland A."/>
            <person name="Barry K.W."/>
            <person name="Cichocki N."/>
            <person name="Veneault-Fourrey C."/>
            <person name="LaButti K."/>
            <person name="Lindquist E.A."/>
            <person name="Lipzen A."/>
            <person name="Lundell T."/>
            <person name="Morin E."/>
            <person name="Murat C."/>
            <person name="Sun H."/>
            <person name="Tunlid A."/>
            <person name="Henrissat B."/>
            <person name="Grigoriev I.V."/>
            <person name="Hibbett D.S."/>
            <person name="Martin F."/>
            <person name="Nordberg H.P."/>
            <person name="Cantor M.N."/>
            <person name="Hua S.X."/>
        </authorList>
    </citation>
    <scope>NUCLEOTIDE SEQUENCE [LARGE SCALE GENOMIC DNA]</scope>
    <source>
        <strain evidence="4 5">MUT 4182</strain>
    </source>
</reference>
<dbReference type="PANTHER" id="PTHR10366:SF564">
    <property type="entry name" value="STEROL-4-ALPHA-CARBOXYLATE 3-DEHYDROGENASE, DECARBOXYLATING"/>
    <property type="match status" value="1"/>
</dbReference>
<dbReference type="EMBL" id="KN823213">
    <property type="protein sequence ID" value="KIO19603.1"/>
    <property type="molecule type" value="Genomic_DNA"/>
</dbReference>
<comment type="similarity">
    <text evidence="2">Belongs to the NAD(P)-dependent epimerase/dehydratase family. Dihydroflavonol-4-reductase subfamily.</text>
</comment>
<dbReference type="PANTHER" id="PTHR10366">
    <property type="entry name" value="NAD DEPENDENT EPIMERASE/DEHYDRATASE"/>
    <property type="match status" value="1"/>
</dbReference>
<dbReference type="AlphaFoldDB" id="A0A0C3KDS7"/>
<evidence type="ECO:0000313" key="4">
    <source>
        <dbReference type="EMBL" id="KIO19603.1"/>
    </source>
</evidence>
<dbReference type="InterPro" id="IPR001509">
    <property type="entry name" value="Epimerase_deHydtase"/>
</dbReference>
<dbReference type="Pfam" id="PF01370">
    <property type="entry name" value="Epimerase"/>
    <property type="match status" value="1"/>
</dbReference>
<evidence type="ECO:0000259" key="3">
    <source>
        <dbReference type="Pfam" id="PF01370"/>
    </source>
</evidence>
<name>A0A0C3KDS7_9AGAM</name>
<sequence length="344" mass="36920">MPTISPKSKVLVTGANGYISLWIARYLLDRGFSVRGAIRSSSKGEQVKATLNDPNFEYIIVEDITKDGAFDEAVKGVEGIVHVASPNYFPDGEPDEIIIPAVRGTVGILESTKAHGSTVKRVVVTSSTSALVHPLNRVPRTVTEADWNDEAVNLVRDKGKAASGGNKYAASKVLAERAVWEFVEANKGAAGFDVVTILPGLTLGPMTSPTDASISMGMLFNIVKNPNPDPSTYTHHMVHAVDVRDIADAHIEALLHAEAANRRFIVASPSLRAQTVYDIIRANKSLRDRGINPPIGVPGAADNWEQLIKLDDSPAKKVLGLKMRPFEDTIVEGVAAFAEAGLLP</sequence>
<evidence type="ECO:0000256" key="1">
    <source>
        <dbReference type="ARBA" id="ARBA00023002"/>
    </source>
</evidence>
<evidence type="ECO:0000313" key="5">
    <source>
        <dbReference type="Proteomes" id="UP000054248"/>
    </source>
</evidence>
<dbReference type="InterPro" id="IPR036291">
    <property type="entry name" value="NAD(P)-bd_dom_sf"/>
</dbReference>
<dbReference type="OrthoDB" id="2735536at2759"/>
<dbReference type="STRING" id="1051891.A0A0C3KDS7"/>
<gene>
    <name evidence="4" type="ORF">M407DRAFT_30755</name>
</gene>
<dbReference type="SUPFAM" id="SSF51735">
    <property type="entry name" value="NAD(P)-binding Rossmann-fold domains"/>
    <property type="match status" value="1"/>
</dbReference>
<feature type="domain" description="NAD-dependent epimerase/dehydratase" evidence="3">
    <location>
        <begin position="10"/>
        <end position="264"/>
    </location>
</feature>
<reference evidence="5" key="2">
    <citation type="submission" date="2015-01" db="EMBL/GenBank/DDBJ databases">
        <title>Evolutionary Origins and Diversification of the Mycorrhizal Mutualists.</title>
        <authorList>
            <consortium name="DOE Joint Genome Institute"/>
            <consortium name="Mycorrhizal Genomics Consortium"/>
            <person name="Kohler A."/>
            <person name="Kuo A."/>
            <person name="Nagy L.G."/>
            <person name="Floudas D."/>
            <person name="Copeland A."/>
            <person name="Barry K.W."/>
            <person name="Cichocki N."/>
            <person name="Veneault-Fourrey C."/>
            <person name="LaButti K."/>
            <person name="Lindquist E.A."/>
            <person name="Lipzen A."/>
            <person name="Lundell T."/>
            <person name="Morin E."/>
            <person name="Murat C."/>
            <person name="Riley R."/>
            <person name="Ohm R."/>
            <person name="Sun H."/>
            <person name="Tunlid A."/>
            <person name="Henrissat B."/>
            <person name="Grigoriev I.V."/>
            <person name="Hibbett D.S."/>
            <person name="Martin F."/>
        </authorList>
    </citation>
    <scope>NUCLEOTIDE SEQUENCE [LARGE SCALE GENOMIC DNA]</scope>
    <source>
        <strain evidence="5">MUT 4182</strain>
    </source>
</reference>
<dbReference type="InterPro" id="IPR050425">
    <property type="entry name" value="NAD(P)_dehydrat-like"/>
</dbReference>
<dbReference type="HOGENOM" id="CLU_007383_9_2_1"/>
<evidence type="ECO:0000256" key="2">
    <source>
        <dbReference type="ARBA" id="ARBA00023445"/>
    </source>
</evidence>
<organism evidence="4 5">
    <name type="scientific">Tulasnella calospora MUT 4182</name>
    <dbReference type="NCBI Taxonomy" id="1051891"/>
    <lineage>
        <taxon>Eukaryota</taxon>
        <taxon>Fungi</taxon>
        <taxon>Dikarya</taxon>
        <taxon>Basidiomycota</taxon>
        <taxon>Agaricomycotina</taxon>
        <taxon>Agaricomycetes</taxon>
        <taxon>Cantharellales</taxon>
        <taxon>Tulasnellaceae</taxon>
        <taxon>Tulasnella</taxon>
    </lineage>
</organism>
<keyword evidence="5" id="KW-1185">Reference proteome</keyword>
<dbReference type="GO" id="GO:0016616">
    <property type="term" value="F:oxidoreductase activity, acting on the CH-OH group of donors, NAD or NADP as acceptor"/>
    <property type="evidence" value="ECO:0007669"/>
    <property type="project" value="TreeGrafter"/>
</dbReference>
<accession>A0A0C3KDS7</accession>
<keyword evidence="1" id="KW-0560">Oxidoreductase</keyword>